<dbReference type="GO" id="GO:0004725">
    <property type="term" value="F:protein tyrosine phosphatase activity"/>
    <property type="evidence" value="ECO:0007669"/>
    <property type="project" value="UniProtKB-EC"/>
</dbReference>
<accession>A0A6J4KQ15</accession>
<dbReference type="EC" id="3.1.3.48" evidence="1"/>
<dbReference type="AlphaFoldDB" id="A0A6J4KQ15"/>
<dbReference type="InterPro" id="IPR036196">
    <property type="entry name" value="Ptyr_pPase_sf"/>
</dbReference>
<name>A0A6J4KQ15_9BACT</name>
<evidence type="ECO:0000256" key="1">
    <source>
        <dbReference type="ARBA" id="ARBA00013064"/>
    </source>
</evidence>
<evidence type="ECO:0000256" key="2">
    <source>
        <dbReference type="ARBA" id="ARBA00051722"/>
    </source>
</evidence>
<dbReference type="PANTHER" id="PTHR11717:SF31">
    <property type="entry name" value="LOW MOLECULAR WEIGHT PROTEIN-TYROSINE-PHOSPHATASE ETP-RELATED"/>
    <property type="match status" value="1"/>
</dbReference>
<dbReference type="InterPro" id="IPR050438">
    <property type="entry name" value="LMW_PTPase"/>
</dbReference>
<comment type="catalytic activity">
    <reaction evidence="2">
        <text>O-phospho-L-tyrosyl-[protein] + H2O = L-tyrosyl-[protein] + phosphate</text>
        <dbReference type="Rhea" id="RHEA:10684"/>
        <dbReference type="Rhea" id="RHEA-COMP:10136"/>
        <dbReference type="Rhea" id="RHEA-COMP:20101"/>
        <dbReference type="ChEBI" id="CHEBI:15377"/>
        <dbReference type="ChEBI" id="CHEBI:43474"/>
        <dbReference type="ChEBI" id="CHEBI:46858"/>
        <dbReference type="ChEBI" id="CHEBI:61978"/>
        <dbReference type="EC" id="3.1.3.48"/>
    </reaction>
</comment>
<sequence length="141" mass="14923">MAEAIARRVAAERGLADVEISSAGTGAWDGSGASEGALLVGLERSVDLNPHRARLLTRELVDRADLVLTMSRSHAEQVEQMGGAGKSHLLTAYASGGAAARNVADPFGGDLDGYRATFEELEREIRLVFDRIVAERASGES</sequence>
<gene>
    <name evidence="4" type="ORF">AVDCRST_MAG11-1578</name>
</gene>
<dbReference type="PANTHER" id="PTHR11717">
    <property type="entry name" value="LOW MOLECULAR WEIGHT PROTEIN TYROSINE PHOSPHATASE"/>
    <property type="match status" value="1"/>
</dbReference>
<proteinExistence type="predicted"/>
<feature type="domain" description="Phosphotyrosine protein phosphatase I" evidence="3">
    <location>
        <begin position="1"/>
        <end position="131"/>
    </location>
</feature>
<dbReference type="InterPro" id="IPR023485">
    <property type="entry name" value="Ptyr_pPase"/>
</dbReference>
<dbReference type="Pfam" id="PF01451">
    <property type="entry name" value="LMWPc"/>
    <property type="match status" value="1"/>
</dbReference>
<keyword evidence="4" id="KW-0378">Hydrolase</keyword>
<evidence type="ECO:0000313" key="4">
    <source>
        <dbReference type="EMBL" id="CAA9312323.1"/>
    </source>
</evidence>
<evidence type="ECO:0000259" key="3">
    <source>
        <dbReference type="SMART" id="SM00226"/>
    </source>
</evidence>
<protein>
    <recommendedName>
        <fullName evidence="1">protein-tyrosine-phosphatase</fullName>
        <ecNumber evidence="1">3.1.3.48</ecNumber>
    </recommendedName>
</protein>
<dbReference type="EMBL" id="CADCTU010000352">
    <property type="protein sequence ID" value="CAA9312323.1"/>
    <property type="molecule type" value="Genomic_DNA"/>
</dbReference>
<dbReference type="Gene3D" id="3.40.50.2300">
    <property type="match status" value="1"/>
</dbReference>
<dbReference type="SMART" id="SM00226">
    <property type="entry name" value="LMWPc"/>
    <property type="match status" value="1"/>
</dbReference>
<dbReference type="SUPFAM" id="SSF52788">
    <property type="entry name" value="Phosphotyrosine protein phosphatases I"/>
    <property type="match status" value="1"/>
</dbReference>
<organism evidence="4">
    <name type="scientific">uncultured Gemmatimonadaceae bacterium</name>
    <dbReference type="NCBI Taxonomy" id="246130"/>
    <lineage>
        <taxon>Bacteria</taxon>
        <taxon>Pseudomonadati</taxon>
        <taxon>Gemmatimonadota</taxon>
        <taxon>Gemmatimonadia</taxon>
        <taxon>Gemmatimonadales</taxon>
        <taxon>Gemmatimonadaceae</taxon>
        <taxon>environmental samples</taxon>
    </lineage>
</organism>
<reference evidence="4" key="1">
    <citation type="submission" date="2020-02" db="EMBL/GenBank/DDBJ databases">
        <authorList>
            <person name="Meier V. D."/>
        </authorList>
    </citation>
    <scope>NUCLEOTIDE SEQUENCE</scope>
    <source>
        <strain evidence="4">AVDCRST_MAG11</strain>
    </source>
</reference>